<dbReference type="Pfam" id="PF01618">
    <property type="entry name" value="MotA_ExbB"/>
    <property type="match status" value="1"/>
</dbReference>
<keyword evidence="5 8" id="KW-0472">Membrane</keyword>
<dbReference type="NCBIfam" id="NF006583">
    <property type="entry name" value="PRK09109.1"/>
    <property type="match status" value="1"/>
</dbReference>
<keyword evidence="3 8" id="KW-0812">Transmembrane</keyword>
<dbReference type="PANTHER" id="PTHR30433">
    <property type="entry name" value="CHEMOTAXIS PROTEIN MOTA"/>
    <property type="match status" value="1"/>
</dbReference>
<feature type="transmembrane region" description="Helical" evidence="8">
    <location>
        <begin position="61"/>
        <end position="87"/>
    </location>
</feature>
<feature type="domain" description="MotA/TolQ/ExbB proton channel" evidence="9">
    <location>
        <begin position="128"/>
        <end position="244"/>
    </location>
</feature>
<dbReference type="GO" id="GO:0071978">
    <property type="term" value="P:bacterial-type flagellum-dependent swarming motility"/>
    <property type="evidence" value="ECO:0007669"/>
    <property type="project" value="InterPro"/>
</dbReference>
<feature type="transmembrane region" description="Helical" evidence="8">
    <location>
        <begin position="178"/>
        <end position="196"/>
    </location>
</feature>
<protein>
    <submittedName>
        <fullName evidence="10">MotA/TolQ/ExbB proton channel</fullName>
    </submittedName>
</protein>
<feature type="region of interest" description="Disordered" evidence="7">
    <location>
        <begin position="1"/>
        <end position="25"/>
    </location>
</feature>
<evidence type="ECO:0000256" key="1">
    <source>
        <dbReference type="ARBA" id="ARBA00004651"/>
    </source>
</evidence>
<comment type="similarity">
    <text evidence="6">Belongs to the exbB/tolQ family.</text>
</comment>
<evidence type="ECO:0000256" key="3">
    <source>
        <dbReference type="ARBA" id="ARBA00022692"/>
    </source>
</evidence>
<dbReference type="InterPro" id="IPR047055">
    <property type="entry name" value="MotA-like"/>
</dbReference>
<evidence type="ECO:0000256" key="6">
    <source>
        <dbReference type="RuleBase" id="RU004057"/>
    </source>
</evidence>
<evidence type="ECO:0000256" key="5">
    <source>
        <dbReference type="ARBA" id="ARBA00023136"/>
    </source>
</evidence>
<feature type="region of interest" description="Disordered" evidence="7">
    <location>
        <begin position="273"/>
        <end position="303"/>
    </location>
</feature>
<keyword evidence="6" id="KW-0813">Transport</keyword>
<dbReference type="EMBL" id="CP000473">
    <property type="protein sequence ID" value="ABJ81344.1"/>
    <property type="molecule type" value="Genomic_DNA"/>
</dbReference>
<dbReference type="HOGENOM" id="CLU_079895_0_0_0"/>
<feature type="compositionally biased region" description="Polar residues" evidence="7">
    <location>
        <begin position="1"/>
        <end position="10"/>
    </location>
</feature>
<feature type="transmembrane region" description="Helical" evidence="8">
    <location>
        <begin position="30"/>
        <end position="49"/>
    </location>
</feature>
<reference evidence="10" key="1">
    <citation type="submission" date="2006-10" db="EMBL/GenBank/DDBJ databases">
        <title>Complete sequence of Solibacter usitatus Ellin6076.</title>
        <authorList>
            <consortium name="US DOE Joint Genome Institute"/>
            <person name="Copeland A."/>
            <person name="Lucas S."/>
            <person name="Lapidus A."/>
            <person name="Barry K."/>
            <person name="Detter J.C."/>
            <person name="Glavina del Rio T."/>
            <person name="Hammon N."/>
            <person name="Israni S."/>
            <person name="Dalin E."/>
            <person name="Tice H."/>
            <person name="Pitluck S."/>
            <person name="Thompson L.S."/>
            <person name="Brettin T."/>
            <person name="Bruce D."/>
            <person name="Han C."/>
            <person name="Tapia R."/>
            <person name="Gilna P."/>
            <person name="Schmutz J."/>
            <person name="Larimer F."/>
            <person name="Land M."/>
            <person name="Hauser L."/>
            <person name="Kyrpides N."/>
            <person name="Mikhailova N."/>
            <person name="Janssen P.H."/>
            <person name="Kuske C.R."/>
            <person name="Richardson P."/>
        </authorList>
    </citation>
    <scope>NUCLEOTIDE SEQUENCE</scope>
    <source>
        <strain evidence="10">Ellin6076</strain>
    </source>
</reference>
<evidence type="ECO:0000256" key="2">
    <source>
        <dbReference type="ARBA" id="ARBA00022475"/>
    </source>
</evidence>
<gene>
    <name evidence="10" type="ordered locus">Acid_0332</name>
</gene>
<evidence type="ECO:0000259" key="9">
    <source>
        <dbReference type="Pfam" id="PF01618"/>
    </source>
</evidence>
<keyword evidence="2" id="KW-1003">Cell membrane</keyword>
<dbReference type="eggNOG" id="COG1291">
    <property type="taxonomic scope" value="Bacteria"/>
</dbReference>
<evidence type="ECO:0000313" key="10">
    <source>
        <dbReference type="EMBL" id="ABJ81344.1"/>
    </source>
</evidence>
<organism evidence="10">
    <name type="scientific">Solibacter usitatus (strain Ellin6076)</name>
    <dbReference type="NCBI Taxonomy" id="234267"/>
    <lineage>
        <taxon>Bacteria</taxon>
        <taxon>Pseudomonadati</taxon>
        <taxon>Acidobacteriota</taxon>
        <taxon>Terriglobia</taxon>
        <taxon>Bryobacterales</taxon>
        <taxon>Solibacteraceae</taxon>
        <taxon>Candidatus Solibacter</taxon>
    </lineage>
</organism>
<name>Q02C72_SOLUE</name>
<dbReference type="GO" id="GO:0015031">
    <property type="term" value="P:protein transport"/>
    <property type="evidence" value="ECO:0007669"/>
    <property type="project" value="UniProtKB-KW"/>
</dbReference>
<dbReference type="InParanoid" id="Q02C72"/>
<dbReference type="GO" id="GO:0005886">
    <property type="term" value="C:plasma membrane"/>
    <property type="evidence" value="ECO:0007669"/>
    <property type="project" value="UniProtKB-SubCell"/>
</dbReference>
<keyword evidence="4 8" id="KW-1133">Transmembrane helix</keyword>
<dbReference type="PANTHER" id="PTHR30433:SF3">
    <property type="entry name" value="MOTILITY PROTEIN A"/>
    <property type="match status" value="1"/>
</dbReference>
<evidence type="ECO:0000256" key="4">
    <source>
        <dbReference type="ARBA" id="ARBA00022989"/>
    </source>
</evidence>
<dbReference type="OrthoDB" id="9806929at2"/>
<dbReference type="STRING" id="234267.Acid_0332"/>
<dbReference type="AlphaFoldDB" id="Q02C72"/>
<sequence>MAKTDNTTASPAGPENNPKTSRAGAMRPDLATLGGIGLALSGIIGGLILEKGSISDVAQGTAAMIVLGGTFGAVLVTTPMAIVVRAFKGLGAVFFERADGMTETIEALIGYAGKARKHGIVSLEGDASEIADPFLRKALNLAVDGTDMQELRKMMEIDIALSEHAAESEARVWDSAGGYAPTIGIIGAVMGLIQVMKHLEDIKEVGHGIAVAFVATVYGVGLANIFFLPAANKLKARMRASSLRKDMVLEGVIGIVEGLNPTLIRMKLEAYQEEPAERKKTKAPEPGGAASRGGVPEPAAAKS</sequence>
<feature type="transmembrane region" description="Helical" evidence="8">
    <location>
        <begin position="208"/>
        <end position="231"/>
    </location>
</feature>
<keyword evidence="6" id="KW-0653">Protein transport</keyword>
<evidence type="ECO:0000256" key="8">
    <source>
        <dbReference type="SAM" id="Phobius"/>
    </source>
</evidence>
<dbReference type="InterPro" id="IPR002898">
    <property type="entry name" value="MotA_ExbB_proton_chnl"/>
</dbReference>
<evidence type="ECO:0000256" key="7">
    <source>
        <dbReference type="SAM" id="MobiDB-lite"/>
    </source>
</evidence>
<dbReference type="KEGG" id="sus:Acid_0332"/>
<accession>Q02C72</accession>
<dbReference type="GO" id="GO:0006935">
    <property type="term" value="P:chemotaxis"/>
    <property type="evidence" value="ECO:0007669"/>
    <property type="project" value="InterPro"/>
</dbReference>
<proteinExistence type="inferred from homology"/>
<comment type="subcellular location">
    <subcellularLocation>
        <location evidence="1">Cell membrane</location>
        <topology evidence="1">Multi-pass membrane protein</topology>
    </subcellularLocation>
    <subcellularLocation>
        <location evidence="6">Membrane</location>
        <topology evidence="6">Multi-pass membrane protein</topology>
    </subcellularLocation>
</comment>